<organism evidence="1 2">
    <name type="scientific">Candidatus Epulonipiscium fishelsonii</name>
    <dbReference type="NCBI Taxonomy" id="77094"/>
    <lineage>
        <taxon>Bacteria</taxon>
        <taxon>Bacillati</taxon>
        <taxon>Bacillota</taxon>
        <taxon>Clostridia</taxon>
        <taxon>Lachnospirales</taxon>
        <taxon>Lachnospiraceae</taxon>
        <taxon>Candidatus Epulonipiscium</taxon>
    </lineage>
</organism>
<dbReference type="Proteomes" id="UP000188605">
    <property type="component" value="Unassembled WGS sequence"/>
</dbReference>
<comment type="caution">
    <text evidence="1">The sequence shown here is derived from an EMBL/GenBank/DDBJ whole genome shotgun (WGS) entry which is preliminary data.</text>
</comment>
<keyword evidence="2" id="KW-1185">Reference proteome</keyword>
<gene>
    <name evidence="1" type="ORF">AN396_12955</name>
</gene>
<evidence type="ECO:0000313" key="1">
    <source>
        <dbReference type="EMBL" id="ONI42894.1"/>
    </source>
</evidence>
<evidence type="ECO:0000313" key="2">
    <source>
        <dbReference type="Proteomes" id="UP000188605"/>
    </source>
</evidence>
<reference evidence="1" key="1">
    <citation type="submission" date="2016-08" db="EMBL/GenBank/DDBJ databases">
        <authorList>
            <person name="Ngugi D.K."/>
            <person name="Miyake S."/>
            <person name="Stingl U."/>
        </authorList>
    </citation>
    <scope>NUCLEOTIDE SEQUENCE</scope>
    <source>
        <strain evidence="1">SCG-B11WGA-EpuloA1</strain>
    </source>
</reference>
<dbReference type="EMBL" id="LJDB01000004">
    <property type="protein sequence ID" value="ONI42894.1"/>
    <property type="molecule type" value="Genomic_DNA"/>
</dbReference>
<accession>A0ACC8XGR6</accession>
<name>A0ACC8XGR6_9FIRM</name>
<protein>
    <submittedName>
        <fullName evidence="1">Uncharacterized protein</fullName>
    </submittedName>
</protein>
<proteinExistence type="predicted"/>
<sequence length="409" mass="46887">MKFNKALAVLVVGTYLTGCNSAETTQTQVEPKQSGTETIIQEDPTEKTFKIICSTFPVYEWTKEILGDNSNVELSILMDNGIDPHNYQASAEDIVKLQTSDLCIYIGGESEKWIDEAMANSPNTKAINLMHELEEYTKLSETIEGMEHVHGHEEDEHSHEEDEHTHEEDEHTHDEDEHSHDEDEHSHEEDEHTHDEDEHTHDEDEHTHDEDEHSHDEDEHIHDEHDHTGHDHSHADEHIWLSLKIAAQACDVIADCLVSLDEENADKYIQNLESYTSELKALDEQYEAITEQDDSNKVLIFGDRFPFRYLVDDYDLDYYAAFTGCSTDAEASFETIVFLTEKLNETGMDNVCYISDNSKELAETIIKNSDDQSRSLVQFNSIETMKPEDGISYIDIMKTNLLALEEVLK</sequence>